<name>V5HSK3_BYSSN</name>
<sequence>MLDALSGRADMIALQSPTPVHVRRNTSQIARQLAVASGPESSSGLPYSVVKLKPSPAQRRQRFVSSLKQGHHLRIPHRDHVAIMESHPGAAFPSDDHTAKQPSSFQPSTLKFENASIDDKKGVHVNVNECDNTEYVWGPKQ</sequence>
<dbReference type="AlphaFoldDB" id="V5HSK3"/>
<organism evidence="1 2">
    <name type="scientific">Byssochlamys spectabilis (strain No. 5 / NBRC 109023)</name>
    <name type="common">Paecilomyces variotii</name>
    <dbReference type="NCBI Taxonomy" id="1356009"/>
    <lineage>
        <taxon>Eukaryota</taxon>
        <taxon>Fungi</taxon>
        <taxon>Dikarya</taxon>
        <taxon>Ascomycota</taxon>
        <taxon>Pezizomycotina</taxon>
        <taxon>Eurotiomycetes</taxon>
        <taxon>Eurotiomycetidae</taxon>
        <taxon>Eurotiales</taxon>
        <taxon>Thermoascaceae</taxon>
        <taxon>Paecilomyces</taxon>
    </lineage>
</organism>
<evidence type="ECO:0000313" key="1">
    <source>
        <dbReference type="EMBL" id="GAD92405.1"/>
    </source>
</evidence>
<proteinExistence type="predicted"/>
<keyword evidence="2" id="KW-1185">Reference proteome</keyword>
<comment type="caution">
    <text evidence="1">The sequence shown here is derived from an EMBL/GenBank/DDBJ whole genome shotgun (WGS) entry which is preliminary data.</text>
</comment>
<dbReference type="InParanoid" id="V5HSK3"/>
<gene>
    <name evidence="1" type="ORF">PVAR5_0996</name>
</gene>
<protein>
    <submittedName>
        <fullName evidence="1">Uncharacterized protein</fullName>
    </submittedName>
</protein>
<dbReference type="EMBL" id="BAUL01000023">
    <property type="protein sequence ID" value="GAD92405.1"/>
    <property type="molecule type" value="Genomic_DNA"/>
</dbReference>
<dbReference type="Proteomes" id="UP000018001">
    <property type="component" value="Unassembled WGS sequence"/>
</dbReference>
<accession>V5HSK3</accession>
<reference evidence="2" key="1">
    <citation type="journal article" date="2014" name="Genome Announc.">
        <title>Draft genome sequence of the formaldehyde-resistant fungus Byssochlamys spectabilis No. 5 (anamorph Paecilomyces variotii No. 5) (NBRC109023).</title>
        <authorList>
            <person name="Oka T."/>
            <person name="Ekino K."/>
            <person name="Fukuda K."/>
            <person name="Nomura Y."/>
        </authorList>
    </citation>
    <scope>NUCLEOTIDE SEQUENCE [LARGE SCALE GENOMIC DNA]</scope>
    <source>
        <strain evidence="2">No. 5 / NBRC 109023</strain>
    </source>
</reference>
<evidence type="ECO:0000313" key="2">
    <source>
        <dbReference type="Proteomes" id="UP000018001"/>
    </source>
</evidence>
<dbReference type="HOGENOM" id="CLU_1825029_0_0_1"/>